<feature type="compositionally biased region" description="Basic and acidic residues" evidence="1">
    <location>
        <begin position="780"/>
        <end position="789"/>
    </location>
</feature>
<dbReference type="KEGG" id="ztr:MYCGRDRAFT_95893"/>
<feature type="compositionally biased region" description="Acidic residues" evidence="1">
    <location>
        <begin position="597"/>
        <end position="606"/>
    </location>
</feature>
<dbReference type="OrthoDB" id="3886346at2759"/>
<feature type="region of interest" description="Disordered" evidence="1">
    <location>
        <begin position="257"/>
        <end position="288"/>
    </location>
</feature>
<protein>
    <submittedName>
        <fullName evidence="2">Uncharacterized protein</fullName>
    </submittedName>
</protein>
<organism evidence="2 3">
    <name type="scientific">Zymoseptoria tritici (strain CBS 115943 / IPO323)</name>
    <name type="common">Speckled leaf blotch fungus</name>
    <name type="synonym">Septoria tritici</name>
    <dbReference type="NCBI Taxonomy" id="336722"/>
    <lineage>
        <taxon>Eukaryota</taxon>
        <taxon>Fungi</taxon>
        <taxon>Dikarya</taxon>
        <taxon>Ascomycota</taxon>
        <taxon>Pezizomycotina</taxon>
        <taxon>Dothideomycetes</taxon>
        <taxon>Dothideomycetidae</taxon>
        <taxon>Mycosphaerellales</taxon>
        <taxon>Mycosphaerellaceae</taxon>
        <taxon>Zymoseptoria</taxon>
    </lineage>
</organism>
<evidence type="ECO:0000313" key="3">
    <source>
        <dbReference type="Proteomes" id="UP000008062"/>
    </source>
</evidence>
<gene>
    <name evidence="2" type="ORF">MYCGRDRAFT_95893</name>
</gene>
<feature type="region of interest" description="Disordered" evidence="1">
    <location>
        <begin position="46"/>
        <end position="68"/>
    </location>
</feature>
<dbReference type="AlphaFoldDB" id="F9XJQ4"/>
<dbReference type="eggNOG" id="ENOG502S4MP">
    <property type="taxonomic scope" value="Eukaryota"/>
</dbReference>
<name>F9XJQ4_ZYMTI</name>
<feature type="region of interest" description="Disordered" evidence="1">
    <location>
        <begin position="434"/>
        <end position="655"/>
    </location>
</feature>
<feature type="compositionally biased region" description="Basic residues" evidence="1">
    <location>
        <begin position="628"/>
        <end position="637"/>
    </location>
</feature>
<feature type="region of interest" description="Disordered" evidence="1">
    <location>
        <begin position="151"/>
        <end position="195"/>
    </location>
</feature>
<feature type="compositionally biased region" description="Basic and acidic residues" evidence="1">
    <location>
        <begin position="271"/>
        <end position="288"/>
    </location>
</feature>
<feature type="compositionally biased region" description="Polar residues" evidence="1">
    <location>
        <begin position="465"/>
        <end position="474"/>
    </location>
</feature>
<feature type="region of interest" description="Disordered" evidence="1">
    <location>
        <begin position="736"/>
        <end position="830"/>
    </location>
</feature>
<feature type="compositionally biased region" description="Polar residues" evidence="1">
    <location>
        <begin position="820"/>
        <end position="830"/>
    </location>
</feature>
<evidence type="ECO:0000256" key="1">
    <source>
        <dbReference type="SAM" id="MobiDB-lite"/>
    </source>
</evidence>
<dbReference type="InParanoid" id="F9XJQ4"/>
<dbReference type="Proteomes" id="UP000008062">
    <property type="component" value="Chromosome 9"/>
</dbReference>
<dbReference type="EMBL" id="CM001204">
    <property type="protein sequence ID" value="EGP84472.1"/>
    <property type="molecule type" value="Genomic_DNA"/>
</dbReference>
<evidence type="ECO:0000313" key="2">
    <source>
        <dbReference type="EMBL" id="EGP84472.1"/>
    </source>
</evidence>
<feature type="compositionally biased region" description="Acidic residues" evidence="1">
    <location>
        <begin position="524"/>
        <end position="551"/>
    </location>
</feature>
<keyword evidence="3" id="KW-1185">Reference proteome</keyword>
<dbReference type="HOGENOM" id="CLU_341698_0_0_1"/>
<feature type="compositionally biased region" description="Basic and acidic residues" evidence="1">
    <location>
        <begin position="644"/>
        <end position="655"/>
    </location>
</feature>
<accession>F9XJQ4</accession>
<dbReference type="RefSeq" id="XP_003849496.1">
    <property type="nucleotide sequence ID" value="XM_003849448.1"/>
</dbReference>
<reference evidence="2 3" key="1">
    <citation type="journal article" date="2011" name="PLoS Genet.">
        <title>Finished genome of the fungal wheat pathogen Mycosphaerella graminicola reveals dispensome structure, chromosome plasticity, and stealth pathogenesis.</title>
        <authorList>
            <person name="Goodwin S.B."/>
            <person name="Ben M'barek S."/>
            <person name="Dhillon B."/>
            <person name="Wittenberg A.H.J."/>
            <person name="Crane C.F."/>
            <person name="Hane J.K."/>
            <person name="Foster A.J."/>
            <person name="Van der Lee T.A.J."/>
            <person name="Grimwood J."/>
            <person name="Aerts A."/>
            <person name="Antoniw J."/>
            <person name="Bailey A."/>
            <person name="Bluhm B."/>
            <person name="Bowler J."/>
            <person name="Bristow J."/>
            <person name="van der Burgt A."/>
            <person name="Canto-Canche B."/>
            <person name="Churchill A.C.L."/>
            <person name="Conde-Ferraez L."/>
            <person name="Cools H.J."/>
            <person name="Coutinho P.M."/>
            <person name="Csukai M."/>
            <person name="Dehal P."/>
            <person name="De Wit P."/>
            <person name="Donzelli B."/>
            <person name="van de Geest H.C."/>
            <person name="van Ham R.C.H.J."/>
            <person name="Hammond-Kosack K.E."/>
            <person name="Henrissat B."/>
            <person name="Kilian A."/>
            <person name="Kobayashi A.K."/>
            <person name="Koopmann E."/>
            <person name="Kourmpetis Y."/>
            <person name="Kuzniar A."/>
            <person name="Lindquist E."/>
            <person name="Lombard V."/>
            <person name="Maliepaard C."/>
            <person name="Martins N."/>
            <person name="Mehrabi R."/>
            <person name="Nap J.P.H."/>
            <person name="Ponomarenko A."/>
            <person name="Rudd J.J."/>
            <person name="Salamov A."/>
            <person name="Schmutz J."/>
            <person name="Schouten H.J."/>
            <person name="Shapiro H."/>
            <person name="Stergiopoulos I."/>
            <person name="Torriani S.F.F."/>
            <person name="Tu H."/>
            <person name="de Vries R.P."/>
            <person name="Waalwijk C."/>
            <person name="Ware S.B."/>
            <person name="Wiebenga A."/>
            <person name="Zwiers L.-H."/>
            <person name="Oliver R.P."/>
            <person name="Grigoriev I.V."/>
            <person name="Kema G.H.J."/>
        </authorList>
    </citation>
    <scope>NUCLEOTIDE SEQUENCE [LARGE SCALE GENOMIC DNA]</scope>
    <source>
        <strain evidence="3">CBS 115943 / IPO323</strain>
    </source>
</reference>
<proteinExistence type="predicted"/>
<sequence length="830" mass="91120">MADDALSCFQSLLDTVPTWLAELQEILKGAAEKQEEILFANKPSDAGVTAKCTPSKTSSLKSRRSTDAVEDNTAVTSNPIRPALRHLTQSDALRLSQRKRKTASIISGESGPSRFRTKYAAVVYYDGDTQKRFETLVRAIGSSRNAIRKGKMSAKVDGLSRSSSTCSESSKSDEEDLSTPLGKTGYRPSRPSGFPAFSRITNDTQAFDQVDGRLEKAQASCERAAHQVLREGDCTPEVSQARDHFTEALRMAKEEIPALERKAKKSAERRRRSEERRRVEEEVEEQKRANDLAVKRIVEASSGNQTAPAPTLAPEPALISARFANDEVQLEVDDLEVDSDSEGSDGEEFNITSLPSFGKFSAMRNARLGSPVPSFTDVAAVHPSRRDLEQYPTFVGHHSGVACPLHFLSVVSVSLPTTITMARSKALKPSQITVEISSDEEEPRLRGPLRGLNPQKNMLPPAATPASTIETPQSDAGGEKHLTRGSRHGRSDVSYNMKYHPMDVVTRPNSKAVRERSGSALARDDDDDEESDLSLPGETDEEEEESSSSDDEQCHPQDYCIDGYKHKAILPTPADDEDDRPRPSQKRKRAQSPVEVYSDDDAEVDESIPARGPPRKALKSIQNNNQRSKGKKKHRATKSTVMNESDHEESHKSAGDGHVDLMTLIGDVLSENSADGGQPEDTLQKIPAWIEDKFAFEHREDPNATLTKDMAKNMLLDYAQSHYGVPIIIRKPYLNQTCGPQRDESTTSSRTIAEDSAKETPAGTLVEGSKPEAPPPASTDNHDVEHASQFEEQMAITDLPPSSWSSLRPAESDPDLLSTAEPSPQQSSEL</sequence>
<feature type="compositionally biased region" description="Low complexity" evidence="1">
    <location>
        <begin position="159"/>
        <end position="169"/>
    </location>
</feature>
<dbReference type="GeneID" id="13402291"/>